<evidence type="ECO:0000256" key="6">
    <source>
        <dbReference type="SAM" id="Coils"/>
    </source>
</evidence>
<keyword evidence="3 7" id="KW-0812">Transmembrane</keyword>
<feature type="transmembrane region" description="Helical" evidence="7">
    <location>
        <begin position="1009"/>
        <end position="1030"/>
    </location>
</feature>
<feature type="domain" description="ABC3 transporter permease C-terminal" evidence="8">
    <location>
        <begin position="557"/>
        <end position="677"/>
    </location>
</feature>
<name>A0A1M5NY24_9FIRM</name>
<evidence type="ECO:0000256" key="2">
    <source>
        <dbReference type="ARBA" id="ARBA00022475"/>
    </source>
</evidence>
<evidence type="ECO:0000259" key="8">
    <source>
        <dbReference type="Pfam" id="PF02687"/>
    </source>
</evidence>
<dbReference type="GO" id="GO:0005886">
    <property type="term" value="C:plasma membrane"/>
    <property type="evidence" value="ECO:0007669"/>
    <property type="project" value="UniProtKB-SubCell"/>
</dbReference>
<sequence>MVDMKSALWKDIIRDIKKSRGRFLSIMCIVALGVAFFSGVKVSPMVMRNTSDKYFDDNNLMDIRLVSTLGLTDKDVEEIVKIDSIEGVLPTYSLDVLAKYSSQEKVFKIHALPLEDIKKESKDYINRVNVLEGRLPQKSGECVVEKSKIDRLGLKIGDKLNLKSGTDESLTKSLNNSEYKVVGFIETPYYLSHEKGSSSIGSGIVNGVIMIPQSDFIMDAYTDIFLTVKGAKDENSYTDEYFNIVDKTTNKLKDISDSRIKSRYKEVRQEAYEELGKGKKEFEQNKVDVNKKLDDAQRELEDYKQKINTGEKQLKIKKLEVQSQIKSGKSKILNAEKQLIQGEKEYEKNLKLFNQNKTLAENEFSKAEVQINELGIKIAGLKNLNSTLETRLNDTNLSESEKEIIKQEMAKNNAIINSIVPQYESSKNQLNSKKQELVETREKLKKAKNDIVIAKNKLQKEKSTLDLMESKSKVEFKKAENELSKQKNRIKEAEYELIDNRKKAKDELQKAENKIIDAEDKIAKIEKPEWYVLDRNSHYSYREYSGCAKSIDALSGIFPVFFFSVAALVCLTTMTRMVDEQRINIGTLKGLGYTTWKIAQKYIIYSLAASLIGSAMGLLIGYTLFPTIIFDAYGMMYNLPKAILTFNIPLALNVTITSIAITTLSAYLACYKELKESPSVLMRPKAPKNGKRILLERVDFIWNKIGFIGKVTIRNIFRYKKRFLMTVLGVAGCTALILTGFGIRDSIQMIVDGQYGTIFKYDMTITLDNNPKLSDIDKLSEYIQKDNRIEDYQFINQQNGKLRSKNSEKDVSILVPSDIDDMSKLIHLQDRKSKESIKLGKNGIVITEKIARELDIKTGDIIEVVNSSDKKVKAEVMGIAENYVSHYAYMSEEYYNKLFGRKTKHNTVIATLRDTSKNLEESLSKDIIRSTNIKGVSYNTAVKETFGDTIKNLNYVVLIMILSAGSLAFVVLYNLTNVNISERIREIATIKVLGFYDNEVSAYIYRENIILTVIGSFVGLGLGKLLHQFIMITVEVENMMFGRVISIKSYLIAFVLTIVMGVVVNLAMYYKLKQVQMVESLKSVD</sequence>
<keyword evidence="4 7" id="KW-1133">Transmembrane helix</keyword>
<feature type="transmembrane region" description="Helical" evidence="7">
    <location>
        <begin position="553"/>
        <end position="574"/>
    </location>
</feature>
<evidence type="ECO:0000256" key="1">
    <source>
        <dbReference type="ARBA" id="ARBA00004651"/>
    </source>
</evidence>
<accession>A0A1M5NY24</accession>
<feature type="transmembrane region" description="Helical" evidence="7">
    <location>
        <begin position="1050"/>
        <end position="1070"/>
    </location>
</feature>
<dbReference type="InterPro" id="IPR038766">
    <property type="entry name" value="Membrane_comp_ABC_pdt"/>
</dbReference>
<feature type="domain" description="MacB-like periplasmic core" evidence="9">
    <location>
        <begin position="727"/>
        <end position="915"/>
    </location>
</feature>
<dbReference type="EMBL" id="FQWX01000012">
    <property type="protein sequence ID" value="SHG94474.1"/>
    <property type="molecule type" value="Genomic_DNA"/>
</dbReference>
<protein>
    <submittedName>
        <fullName evidence="10">Putative ABC transport system permease protein</fullName>
    </submittedName>
</protein>
<organism evidence="10 11">
    <name type="scientific">Asaccharospora irregularis DSM 2635</name>
    <dbReference type="NCBI Taxonomy" id="1121321"/>
    <lineage>
        <taxon>Bacteria</taxon>
        <taxon>Bacillati</taxon>
        <taxon>Bacillota</taxon>
        <taxon>Clostridia</taxon>
        <taxon>Peptostreptococcales</taxon>
        <taxon>Peptostreptococcaceae</taxon>
        <taxon>Asaccharospora</taxon>
    </lineage>
</organism>
<feature type="transmembrane region" description="Helical" evidence="7">
    <location>
        <begin position="21"/>
        <end position="40"/>
    </location>
</feature>
<keyword evidence="11" id="KW-1185">Reference proteome</keyword>
<evidence type="ECO:0000256" key="7">
    <source>
        <dbReference type="SAM" id="Phobius"/>
    </source>
</evidence>
<dbReference type="PANTHER" id="PTHR30287">
    <property type="entry name" value="MEMBRANE COMPONENT OF PREDICTED ABC SUPERFAMILY METABOLITE UPTAKE TRANSPORTER"/>
    <property type="match status" value="1"/>
</dbReference>
<evidence type="ECO:0000313" key="10">
    <source>
        <dbReference type="EMBL" id="SHG94474.1"/>
    </source>
</evidence>
<feature type="coiled-coil region" evidence="6">
    <location>
        <begin position="423"/>
        <end position="528"/>
    </location>
</feature>
<dbReference type="Pfam" id="PF12704">
    <property type="entry name" value="MacB_PCD"/>
    <property type="match status" value="1"/>
</dbReference>
<feature type="transmembrane region" description="Helical" evidence="7">
    <location>
        <begin position="650"/>
        <end position="670"/>
    </location>
</feature>
<evidence type="ECO:0000256" key="3">
    <source>
        <dbReference type="ARBA" id="ARBA00022692"/>
    </source>
</evidence>
<keyword evidence="2" id="KW-1003">Cell membrane</keyword>
<proteinExistence type="predicted"/>
<feature type="domain" description="ABC3 transporter permease C-terminal" evidence="8">
    <location>
        <begin position="959"/>
        <end position="1073"/>
    </location>
</feature>
<gene>
    <name evidence="10" type="ORF">SAMN04488530_11226</name>
</gene>
<evidence type="ECO:0000259" key="9">
    <source>
        <dbReference type="Pfam" id="PF12704"/>
    </source>
</evidence>
<dbReference type="InterPro" id="IPR003838">
    <property type="entry name" value="ABC3_permease_C"/>
</dbReference>
<keyword evidence="5 7" id="KW-0472">Membrane</keyword>
<dbReference type="Proteomes" id="UP000243255">
    <property type="component" value="Unassembled WGS sequence"/>
</dbReference>
<feature type="transmembrane region" description="Helical" evidence="7">
    <location>
        <begin position="602"/>
        <end position="630"/>
    </location>
</feature>
<reference evidence="11" key="1">
    <citation type="submission" date="2016-11" db="EMBL/GenBank/DDBJ databases">
        <authorList>
            <person name="Varghese N."/>
            <person name="Submissions S."/>
        </authorList>
    </citation>
    <scope>NUCLEOTIDE SEQUENCE [LARGE SCALE GENOMIC DNA]</scope>
    <source>
        <strain evidence="11">DSM 2635</strain>
    </source>
</reference>
<feature type="transmembrane region" description="Helical" evidence="7">
    <location>
        <begin position="723"/>
        <end position="743"/>
    </location>
</feature>
<dbReference type="PANTHER" id="PTHR30287:SF1">
    <property type="entry name" value="INNER MEMBRANE PROTEIN"/>
    <property type="match status" value="1"/>
</dbReference>
<comment type="subcellular location">
    <subcellularLocation>
        <location evidence="1">Cell membrane</location>
        <topology evidence="1">Multi-pass membrane protein</topology>
    </subcellularLocation>
</comment>
<evidence type="ECO:0000313" key="11">
    <source>
        <dbReference type="Proteomes" id="UP000243255"/>
    </source>
</evidence>
<dbReference type="STRING" id="1121321.SAMN04488530_11226"/>
<dbReference type="RefSeq" id="WP_073125703.1">
    <property type="nucleotide sequence ID" value="NZ_BAABCH010000099.1"/>
</dbReference>
<dbReference type="InterPro" id="IPR025857">
    <property type="entry name" value="MacB_PCD"/>
</dbReference>
<feature type="coiled-coil region" evidence="6">
    <location>
        <begin position="279"/>
        <end position="363"/>
    </location>
</feature>
<evidence type="ECO:0000256" key="4">
    <source>
        <dbReference type="ARBA" id="ARBA00022989"/>
    </source>
</evidence>
<dbReference type="Pfam" id="PF02687">
    <property type="entry name" value="FtsX"/>
    <property type="match status" value="2"/>
</dbReference>
<evidence type="ECO:0000256" key="5">
    <source>
        <dbReference type="ARBA" id="ARBA00023136"/>
    </source>
</evidence>
<dbReference type="AlphaFoldDB" id="A0A1M5NY24"/>
<feature type="transmembrane region" description="Helical" evidence="7">
    <location>
        <begin position="953"/>
        <end position="975"/>
    </location>
</feature>
<keyword evidence="6" id="KW-0175">Coiled coil</keyword>